<gene>
    <name evidence="2" type="primary">orf05765</name>
    <name evidence="2" type="ORF">Q903MT_gene5733</name>
</gene>
<keyword evidence="2" id="KW-0496">Mitochondrion</keyword>
<protein>
    <submittedName>
        <fullName evidence="2">Uncharacterized protein</fullName>
    </submittedName>
</protein>
<evidence type="ECO:0000256" key="1">
    <source>
        <dbReference type="SAM" id="Phobius"/>
    </source>
</evidence>
<keyword evidence="1" id="KW-1133">Transmembrane helix</keyword>
<dbReference type="AlphaFoldDB" id="A0A6B9XYK1"/>
<geneLocation type="mitochondrion" evidence="2"/>
<proteinExistence type="predicted"/>
<accession>A0A6B9XYK1</accession>
<keyword evidence="1" id="KW-0472">Membrane</keyword>
<keyword evidence="1" id="KW-0812">Transmembrane</keyword>
<feature type="transmembrane region" description="Helical" evidence="1">
    <location>
        <begin position="43"/>
        <end position="65"/>
    </location>
</feature>
<dbReference type="EMBL" id="MK697702">
    <property type="protein sequence ID" value="QHR91697.1"/>
    <property type="molecule type" value="Genomic_DNA"/>
</dbReference>
<name>A0A6B9XYK1_PICSI</name>
<organism evidence="2">
    <name type="scientific">Picea sitchensis</name>
    <name type="common">Sitka spruce</name>
    <name type="synonym">Pinus sitchensis</name>
    <dbReference type="NCBI Taxonomy" id="3332"/>
    <lineage>
        <taxon>Eukaryota</taxon>
        <taxon>Viridiplantae</taxon>
        <taxon>Streptophyta</taxon>
        <taxon>Embryophyta</taxon>
        <taxon>Tracheophyta</taxon>
        <taxon>Spermatophyta</taxon>
        <taxon>Pinopsida</taxon>
        <taxon>Pinidae</taxon>
        <taxon>Conifers I</taxon>
        <taxon>Pinales</taxon>
        <taxon>Pinaceae</taxon>
        <taxon>Picea</taxon>
    </lineage>
</organism>
<sequence>MLVKMLMLDLEMEDLLLPMLLARTMYQNSEQGKMLLVDKLRMLLDMLLGMLLQELLMLVLLLMMLDQDQNQEHNRSSKANFI</sequence>
<reference evidence="2" key="1">
    <citation type="submission" date="2019-03" db="EMBL/GenBank/DDBJ databases">
        <title>Largest Complete Mitochondrial Genome of a Gymnosperm, Sitka Spruce (Picea sitchensis), Indicates Complex Physical Structure.</title>
        <authorList>
            <person name="Jackman S.D."/>
            <person name="Coombe L."/>
            <person name="Warren R."/>
            <person name="Kirk H."/>
            <person name="Trinh E."/>
            <person name="McLeod T."/>
            <person name="Pleasance S."/>
            <person name="Pandoh P."/>
            <person name="Zhao Y."/>
            <person name="Coope R."/>
            <person name="Bousquet J."/>
            <person name="Bohlmann J.C."/>
            <person name="Jones S.J.M."/>
            <person name="Birol I."/>
        </authorList>
    </citation>
    <scope>NUCLEOTIDE SEQUENCE</scope>
    <source>
        <strain evidence="2">Q903</strain>
    </source>
</reference>
<evidence type="ECO:0000313" key="2">
    <source>
        <dbReference type="EMBL" id="QHR91697.1"/>
    </source>
</evidence>